<dbReference type="SMART" id="SM00727">
    <property type="entry name" value="STI1"/>
    <property type="match status" value="1"/>
</dbReference>
<evidence type="ECO:0000256" key="2">
    <source>
        <dbReference type="ARBA" id="ARBA00022737"/>
    </source>
</evidence>
<dbReference type="PANTHER" id="PTHR45883:SF2">
    <property type="entry name" value="HSC70-INTERACTING PROTEIN"/>
    <property type="match status" value="1"/>
</dbReference>
<reference evidence="9" key="2">
    <citation type="submission" date="2023-05" db="EMBL/GenBank/DDBJ databases">
        <authorList>
            <person name="Fouks B."/>
        </authorList>
    </citation>
    <scope>NUCLEOTIDE SEQUENCE</scope>
    <source>
        <strain evidence="9">Stay&amp;Tobe</strain>
        <tissue evidence="9">Testes</tissue>
    </source>
</reference>
<feature type="region of interest" description="Disordered" evidence="7">
    <location>
        <begin position="356"/>
        <end position="384"/>
    </location>
</feature>
<dbReference type="SUPFAM" id="SSF48452">
    <property type="entry name" value="TPR-like"/>
    <property type="match status" value="1"/>
</dbReference>
<dbReference type="Gene3D" id="6.10.250.3420">
    <property type="match status" value="1"/>
</dbReference>
<organism evidence="9 10">
    <name type="scientific">Diploptera punctata</name>
    <name type="common">Pacific beetle cockroach</name>
    <dbReference type="NCBI Taxonomy" id="6984"/>
    <lineage>
        <taxon>Eukaryota</taxon>
        <taxon>Metazoa</taxon>
        <taxon>Ecdysozoa</taxon>
        <taxon>Arthropoda</taxon>
        <taxon>Hexapoda</taxon>
        <taxon>Insecta</taxon>
        <taxon>Pterygota</taxon>
        <taxon>Neoptera</taxon>
        <taxon>Polyneoptera</taxon>
        <taxon>Dictyoptera</taxon>
        <taxon>Blattodea</taxon>
        <taxon>Blaberoidea</taxon>
        <taxon>Blaberidae</taxon>
        <taxon>Diplopterinae</taxon>
        <taxon>Diploptera</taxon>
    </lineage>
</organism>
<dbReference type="Pfam" id="PF00515">
    <property type="entry name" value="TPR_1"/>
    <property type="match status" value="1"/>
</dbReference>
<feature type="domain" description="STI1" evidence="8">
    <location>
        <begin position="294"/>
        <end position="333"/>
    </location>
</feature>
<dbReference type="InterPro" id="IPR041243">
    <property type="entry name" value="STI1/HOP_DP"/>
</dbReference>
<feature type="compositionally biased region" description="Basic and acidic residues" evidence="7">
    <location>
        <begin position="257"/>
        <end position="268"/>
    </location>
</feature>
<comment type="caution">
    <text evidence="9">The sequence shown here is derived from an EMBL/GenBank/DDBJ whole genome shotgun (WGS) entry which is preliminary data.</text>
</comment>
<dbReference type="GO" id="GO:0046983">
    <property type="term" value="F:protein dimerization activity"/>
    <property type="evidence" value="ECO:0007669"/>
    <property type="project" value="InterPro"/>
</dbReference>
<evidence type="ECO:0000259" key="8">
    <source>
        <dbReference type="SMART" id="SM00727"/>
    </source>
</evidence>
<feature type="compositionally biased region" description="Basic and acidic residues" evidence="7">
    <location>
        <begin position="55"/>
        <end position="65"/>
    </location>
</feature>
<name>A0AAD8A2A2_DIPPU</name>
<dbReference type="Gene3D" id="1.10.260.100">
    <property type="match status" value="1"/>
</dbReference>
<dbReference type="PANTHER" id="PTHR45883">
    <property type="entry name" value="HSC70-INTERACTING PROTEIN"/>
    <property type="match status" value="1"/>
</dbReference>
<dbReference type="Pfam" id="PF18253">
    <property type="entry name" value="HipN"/>
    <property type="match status" value="1"/>
</dbReference>
<dbReference type="SMART" id="SM00028">
    <property type="entry name" value="TPR"/>
    <property type="match status" value="3"/>
</dbReference>
<dbReference type="AlphaFoldDB" id="A0AAD8A2A2"/>
<dbReference type="CDD" id="cd14438">
    <property type="entry name" value="Hip_N"/>
    <property type="match status" value="1"/>
</dbReference>
<proteinExistence type="inferred from homology"/>
<dbReference type="GO" id="GO:0030544">
    <property type="term" value="F:Hsp70 protein binding"/>
    <property type="evidence" value="ECO:0007669"/>
    <property type="project" value="TreeGrafter"/>
</dbReference>
<comment type="similarity">
    <text evidence="1">Belongs to the FAM10 family.</text>
</comment>
<comment type="subunit">
    <text evidence="5">Homotetramer. Interacts with Hsc70 as well as DNAJ homologs and Hsp90.</text>
</comment>
<dbReference type="GO" id="GO:0005634">
    <property type="term" value="C:nucleus"/>
    <property type="evidence" value="ECO:0007669"/>
    <property type="project" value="UniProtKB-ARBA"/>
</dbReference>
<evidence type="ECO:0000313" key="9">
    <source>
        <dbReference type="EMBL" id="KAJ9590805.1"/>
    </source>
</evidence>
<feature type="compositionally biased region" description="Gly residues" evidence="7">
    <location>
        <begin position="356"/>
        <end position="375"/>
    </location>
</feature>
<evidence type="ECO:0000256" key="4">
    <source>
        <dbReference type="ARBA" id="ARBA00037033"/>
    </source>
</evidence>
<dbReference type="PROSITE" id="PS50005">
    <property type="entry name" value="TPR"/>
    <property type="match status" value="1"/>
</dbReference>
<keyword evidence="2" id="KW-0677">Repeat</keyword>
<dbReference type="InterPro" id="IPR019734">
    <property type="entry name" value="TPR_rpt"/>
</dbReference>
<dbReference type="InterPro" id="IPR011990">
    <property type="entry name" value="TPR-like_helical_dom_sf"/>
</dbReference>
<accession>A0AAD8A2A2</accession>
<dbReference type="FunFam" id="6.10.250.3420:FF:000001">
    <property type="entry name" value="Hsc70-interacting protein-like protein"/>
    <property type="match status" value="1"/>
</dbReference>
<dbReference type="InterPro" id="IPR034649">
    <property type="entry name" value="Hip_N"/>
</dbReference>
<dbReference type="Proteomes" id="UP001233999">
    <property type="component" value="Unassembled WGS sequence"/>
</dbReference>
<comment type="function">
    <text evidence="4">One HIP oligomer binds the ATPase domains of at least two HSC70 molecules dependent on activation of the HSC70 ATPase by HSP40. Stabilizes the ADP state of HSC70 that has a high affinity for substrate protein. Through its own chaperone activity, it may contribute to the interaction of HSC70 with various target proteins.</text>
</comment>
<dbReference type="GO" id="GO:1902494">
    <property type="term" value="C:catalytic complex"/>
    <property type="evidence" value="ECO:0007669"/>
    <property type="project" value="UniProtKB-ARBA"/>
</dbReference>
<dbReference type="EMBL" id="JASPKZ010004195">
    <property type="protein sequence ID" value="KAJ9590805.1"/>
    <property type="molecule type" value="Genomic_DNA"/>
</dbReference>
<evidence type="ECO:0000256" key="5">
    <source>
        <dbReference type="ARBA" id="ARBA00064040"/>
    </source>
</evidence>
<evidence type="ECO:0000256" key="7">
    <source>
        <dbReference type="SAM" id="MobiDB-lite"/>
    </source>
</evidence>
<evidence type="ECO:0000256" key="3">
    <source>
        <dbReference type="ARBA" id="ARBA00022803"/>
    </source>
</evidence>
<reference evidence="9" key="1">
    <citation type="journal article" date="2023" name="IScience">
        <title>Live-bearing cockroach genome reveals convergent evolutionary mechanisms linked to viviparity in insects and beyond.</title>
        <authorList>
            <person name="Fouks B."/>
            <person name="Harrison M.C."/>
            <person name="Mikhailova A.A."/>
            <person name="Marchal E."/>
            <person name="English S."/>
            <person name="Carruthers M."/>
            <person name="Jennings E.C."/>
            <person name="Chiamaka E.L."/>
            <person name="Frigard R.A."/>
            <person name="Pippel M."/>
            <person name="Attardo G.M."/>
            <person name="Benoit J.B."/>
            <person name="Bornberg-Bauer E."/>
            <person name="Tobe S.S."/>
        </authorList>
    </citation>
    <scope>NUCLEOTIDE SEQUENCE</scope>
    <source>
        <strain evidence="9">Stay&amp;Tobe</strain>
    </source>
</reference>
<evidence type="ECO:0000256" key="1">
    <source>
        <dbReference type="ARBA" id="ARBA00009015"/>
    </source>
</evidence>
<dbReference type="FunFam" id="1.25.40.10:FF:000112">
    <property type="entry name" value="FAM10 family protein"/>
    <property type="match status" value="1"/>
</dbReference>
<dbReference type="Gene3D" id="1.25.40.10">
    <property type="entry name" value="Tetratricopeptide repeat domain"/>
    <property type="match status" value="1"/>
</dbReference>
<gene>
    <name evidence="9" type="ORF">L9F63_016191</name>
</gene>
<feature type="region of interest" description="Disordered" evidence="7">
    <location>
        <begin position="257"/>
        <end position="289"/>
    </location>
</feature>
<evidence type="ECO:0000313" key="10">
    <source>
        <dbReference type="Proteomes" id="UP001233999"/>
    </source>
</evidence>
<dbReference type="Pfam" id="PF17830">
    <property type="entry name" value="STI1-HOP_DP"/>
    <property type="match status" value="1"/>
</dbReference>
<feature type="repeat" description="TPR" evidence="6">
    <location>
        <begin position="153"/>
        <end position="186"/>
    </location>
</feature>
<evidence type="ECO:0000256" key="6">
    <source>
        <dbReference type="PROSITE-ProRule" id="PRU00339"/>
    </source>
</evidence>
<protein>
    <recommendedName>
        <fullName evidence="8">STI1 domain-containing protein</fullName>
    </recommendedName>
</protein>
<feature type="region of interest" description="Disordered" evidence="7">
    <location>
        <begin position="47"/>
        <end position="122"/>
    </location>
</feature>
<feature type="compositionally biased region" description="Acidic residues" evidence="7">
    <location>
        <begin position="71"/>
        <end position="88"/>
    </location>
</feature>
<keyword evidence="3 6" id="KW-0802">TPR repeat</keyword>
<sequence>MSIPFTKTHLEQLSGFIDLCKNDPKILLHPDLAFFKNYIESLGGKIPASAASESDSPKHESKKETPPQPEPEPEPEPEIESEESDIELDNTGVIEPDSGEPQAMGDSDKEVTEEDMEKSDNKKREAIEAFNEGEFQKAADIYTGAILLNPGSALLYAKRGQCFLKLNKPNACIRDCSRALQINPDNAAAYKFRGRAHRLLGNWEDAAQDLRNACKIDFDEQADEWLREVTPNARKLEEHRRKYERKRAEKEIKEKLERARKAREEHAKAAKNQAESDTPSGGPGMGDFYQFLNDPEIMQAFQDPEVAAAFQDISTNPANIIKYQSNPKISAIITKLATKFGGGMPGGMPGGFGPGMGGGFPGGFPPTGGTGGAPAAGGDDVGLD</sequence>
<dbReference type="InterPro" id="IPR006636">
    <property type="entry name" value="STI1_HS-bd"/>
</dbReference>
<keyword evidence="10" id="KW-1185">Reference proteome</keyword>